<reference evidence="1 2" key="1">
    <citation type="submission" date="2017-06" db="EMBL/GenBank/DDBJ databases">
        <title>Draft genome of Bartonella tribocorum C635.</title>
        <authorList>
            <person name="Hadjadj L."/>
            <person name="Jiyipong T."/>
            <person name="Diene S.M."/>
            <person name="Morand S."/>
            <person name="Rolain J.-M."/>
        </authorList>
    </citation>
    <scope>NUCLEOTIDE SEQUENCE [LARGE SCALE GENOMIC DNA]</scope>
    <source>
        <strain evidence="1 2">C635</strain>
    </source>
</reference>
<organism evidence="1 2">
    <name type="scientific">Bartonella tribocorum</name>
    <dbReference type="NCBI Taxonomy" id="85701"/>
    <lineage>
        <taxon>Bacteria</taxon>
        <taxon>Pseudomonadati</taxon>
        <taxon>Pseudomonadota</taxon>
        <taxon>Alphaproteobacteria</taxon>
        <taxon>Hyphomicrobiales</taxon>
        <taxon>Bartonellaceae</taxon>
        <taxon>Bartonella</taxon>
    </lineage>
</organism>
<evidence type="ECO:0000313" key="2">
    <source>
        <dbReference type="Proteomes" id="UP000230791"/>
    </source>
</evidence>
<dbReference type="AlphaFoldDB" id="A0A2M6UUN9"/>
<gene>
    <name evidence="1" type="ORF">CEV08_05155</name>
</gene>
<evidence type="ECO:0000313" key="1">
    <source>
        <dbReference type="EMBL" id="PIT69910.1"/>
    </source>
</evidence>
<dbReference type="Proteomes" id="UP000230791">
    <property type="component" value="Unassembled WGS sequence"/>
</dbReference>
<sequence length="65" mass="7353">MPLMNRFNAKDVAILGIGKVCDGAGFLLHKHQDGGLNGLIVILYHGRYREMRLETKCLFTKKHVN</sequence>
<protein>
    <submittedName>
        <fullName evidence="1">Uncharacterized protein</fullName>
    </submittedName>
</protein>
<name>A0A2M6UUN9_9HYPH</name>
<proteinExistence type="predicted"/>
<comment type="caution">
    <text evidence="1">The sequence shown here is derived from an EMBL/GenBank/DDBJ whole genome shotgun (WGS) entry which is preliminary data.</text>
</comment>
<accession>A0A2M6UUN9</accession>
<dbReference type="EMBL" id="NJPP01000015">
    <property type="protein sequence ID" value="PIT69910.1"/>
    <property type="molecule type" value="Genomic_DNA"/>
</dbReference>
<dbReference type="OrthoDB" id="7925608at2"/>